<keyword evidence="1" id="KW-0677">Repeat</keyword>
<dbReference type="InterPro" id="IPR007110">
    <property type="entry name" value="Ig-like_dom"/>
</dbReference>
<dbReference type="InterPro" id="IPR003961">
    <property type="entry name" value="FN3_dom"/>
</dbReference>
<feature type="domain" description="Ig-like" evidence="4">
    <location>
        <begin position="137"/>
        <end position="230"/>
    </location>
</feature>
<comment type="caution">
    <text evidence="6">The sequence shown here is derived from an EMBL/GenBank/DDBJ whole genome shotgun (WGS) entry which is preliminary data.</text>
</comment>
<dbReference type="Pfam" id="PF13927">
    <property type="entry name" value="Ig_3"/>
    <property type="match status" value="1"/>
</dbReference>
<dbReference type="PANTHER" id="PTHR10075:SF14">
    <property type="entry name" value="CELL ADHESION MOLECULE DSCAM2-RELATED"/>
    <property type="match status" value="1"/>
</dbReference>
<reference evidence="6 7" key="1">
    <citation type="submission" date="2023-11" db="EMBL/GenBank/DDBJ databases">
        <title>Halocaridina rubra genome assembly.</title>
        <authorList>
            <person name="Smith C."/>
        </authorList>
    </citation>
    <scope>NUCLEOTIDE SEQUENCE [LARGE SCALE GENOMIC DNA]</scope>
    <source>
        <strain evidence="6">EP-1</strain>
        <tissue evidence="6">Whole</tissue>
    </source>
</reference>
<feature type="domain" description="Ig-like" evidence="4">
    <location>
        <begin position="39"/>
        <end position="133"/>
    </location>
</feature>
<dbReference type="GO" id="GO:0007411">
    <property type="term" value="P:axon guidance"/>
    <property type="evidence" value="ECO:0007669"/>
    <property type="project" value="TreeGrafter"/>
</dbReference>
<keyword evidence="3" id="KW-0393">Immunoglobulin domain</keyword>
<dbReference type="SMART" id="SM00409">
    <property type="entry name" value="IG"/>
    <property type="match status" value="2"/>
</dbReference>
<dbReference type="FunFam" id="2.60.40.10:FF:000028">
    <property type="entry name" value="Neuronal cell adhesion molecule"/>
    <property type="match status" value="1"/>
</dbReference>
<dbReference type="SUPFAM" id="SSF48726">
    <property type="entry name" value="Immunoglobulin"/>
    <property type="match status" value="3"/>
</dbReference>
<dbReference type="Pfam" id="PF07679">
    <property type="entry name" value="I-set"/>
    <property type="match status" value="1"/>
</dbReference>
<organism evidence="6 7">
    <name type="scientific">Halocaridina rubra</name>
    <name type="common">Hawaiian red shrimp</name>
    <dbReference type="NCBI Taxonomy" id="373956"/>
    <lineage>
        <taxon>Eukaryota</taxon>
        <taxon>Metazoa</taxon>
        <taxon>Ecdysozoa</taxon>
        <taxon>Arthropoda</taxon>
        <taxon>Crustacea</taxon>
        <taxon>Multicrustacea</taxon>
        <taxon>Malacostraca</taxon>
        <taxon>Eumalacostraca</taxon>
        <taxon>Eucarida</taxon>
        <taxon>Decapoda</taxon>
        <taxon>Pleocyemata</taxon>
        <taxon>Caridea</taxon>
        <taxon>Atyoidea</taxon>
        <taxon>Atyidae</taxon>
        <taxon>Halocaridina</taxon>
    </lineage>
</organism>
<dbReference type="SUPFAM" id="SSF49265">
    <property type="entry name" value="Fibronectin type III"/>
    <property type="match status" value="2"/>
</dbReference>
<dbReference type="CDD" id="cd00063">
    <property type="entry name" value="FN3"/>
    <property type="match status" value="2"/>
</dbReference>
<protein>
    <submittedName>
        <fullName evidence="6">Down syndrome cell adhesion molecule-like protein 1</fullName>
    </submittedName>
</protein>
<dbReference type="SMART" id="SM00408">
    <property type="entry name" value="IGc2"/>
    <property type="match status" value="2"/>
</dbReference>
<dbReference type="PANTHER" id="PTHR10075">
    <property type="entry name" value="BASIGIN RELATED"/>
    <property type="match status" value="1"/>
</dbReference>
<dbReference type="CDD" id="cd00096">
    <property type="entry name" value="Ig"/>
    <property type="match status" value="1"/>
</dbReference>
<dbReference type="Proteomes" id="UP001381693">
    <property type="component" value="Unassembled WGS sequence"/>
</dbReference>
<dbReference type="FunFam" id="2.60.40.10:FF:000032">
    <property type="entry name" value="palladin isoform X1"/>
    <property type="match status" value="1"/>
</dbReference>
<sequence>MVLLFQRLREHHSGSYTCEAANAAATVNHTAVLKVQVSPRWIIEPSSSTALVGSTLVLECSARGFPQPIITWKKASGDAAQNFQPVLLDGVRTSQAPNGSLVLMESSPNDAGYYQCTAHNSIGSPLSKVAQLTVHAPAHIVTEGGRITGHAGQTVTMTCEATGDLPLTLTWQRHHTPITPNHRVSVRESGNGDVIRTILEIRSVTSADAGAYTCRADNPHGHSAQIFTISIIEPPVAPSDVTVSEITSRSALLSWKLFQPAAVTIQYRAAEEESWAVHGRNVSVGQWASSHVLSGLTPYQAYAVRLMAHNDLGVSQPSHMHVFTTLEEAPSGAPQNVQVSAGGPRSLVVRWHPPEFKVRNGPLRGYTVALRQQNLQGHLAYISRPATVSADNKGVEQYEVTGLNPASLYEVAVRAFNRAGLGPLSSPRIVQATGHDAPSCPPSGVSCRGSGRGGIRVWWSPPPTHCLSAHVSGYTILATPTSHLHNTETSQTYPYPVNSPFHPFTQLQHTAADTTSNNPSCQFLPSLLRQSPPGQAVMWALPGPFELSEESGQLHQ</sequence>
<dbReference type="InterPro" id="IPR003598">
    <property type="entry name" value="Ig_sub2"/>
</dbReference>
<feature type="domain" description="Fibronectin type-III" evidence="5">
    <location>
        <begin position="237"/>
        <end position="328"/>
    </location>
</feature>
<dbReference type="Gene3D" id="2.60.40.10">
    <property type="entry name" value="Immunoglobulins"/>
    <property type="match status" value="6"/>
</dbReference>
<dbReference type="SMART" id="SM00060">
    <property type="entry name" value="FN3"/>
    <property type="match status" value="2"/>
</dbReference>
<dbReference type="GO" id="GO:0070593">
    <property type="term" value="P:dendrite self-avoidance"/>
    <property type="evidence" value="ECO:0007669"/>
    <property type="project" value="TreeGrafter"/>
</dbReference>
<evidence type="ECO:0000256" key="2">
    <source>
        <dbReference type="ARBA" id="ARBA00023157"/>
    </source>
</evidence>
<name>A0AAN8XEA3_HALRR</name>
<dbReference type="AlphaFoldDB" id="A0AAN8XEA3"/>
<dbReference type="FunFam" id="2.60.40.10:FF:000104">
    <property type="entry name" value="Down syndrome cell adhesion molecule b"/>
    <property type="match status" value="1"/>
</dbReference>
<keyword evidence="7" id="KW-1185">Reference proteome</keyword>
<accession>A0AAN8XEA3</accession>
<dbReference type="InterPro" id="IPR013098">
    <property type="entry name" value="Ig_I-set"/>
</dbReference>
<proteinExistence type="predicted"/>
<dbReference type="PROSITE" id="PS50853">
    <property type="entry name" value="FN3"/>
    <property type="match status" value="2"/>
</dbReference>
<dbReference type="GO" id="GO:0005886">
    <property type="term" value="C:plasma membrane"/>
    <property type="evidence" value="ECO:0007669"/>
    <property type="project" value="TreeGrafter"/>
</dbReference>
<feature type="domain" description="Fibronectin type-III" evidence="5">
    <location>
        <begin position="333"/>
        <end position="436"/>
    </location>
</feature>
<dbReference type="InterPro" id="IPR013783">
    <property type="entry name" value="Ig-like_fold"/>
</dbReference>
<dbReference type="InterPro" id="IPR036116">
    <property type="entry name" value="FN3_sf"/>
</dbReference>
<evidence type="ECO:0000256" key="1">
    <source>
        <dbReference type="ARBA" id="ARBA00022737"/>
    </source>
</evidence>
<dbReference type="InterPro" id="IPR003599">
    <property type="entry name" value="Ig_sub"/>
</dbReference>
<dbReference type="GO" id="GO:0098632">
    <property type="term" value="F:cell-cell adhesion mediator activity"/>
    <property type="evidence" value="ECO:0007669"/>
    <property type="project" value="TreeGrafter"/>
</dbReference>
<evidence type="ECO:0000313" key="6">
    <source>
        <dbReference type="EMBL" id="KAK7081827.1"/>
    </source>
</evidence>
<dbReference type="PROSITE" id="PS50835">
    <property type="entry name" value="IG_LIKE"/>
    <property type="match status" value="2"/>
</dbReference>
<evidence type="ECO:0000259" key="4">
    <source>
        <dbReference type="PROSITE" id="PS50835"/>
    </source>
</evidence>
<dbReference type="GO" id="GO:0007417">
    <property type="term" value="P:central nervous system development"/>
    <property type="evidence" value="ECO:0007669"/>
    <property type="project" value="TreeGrafter"/>
</dbReference>
<dbReference type="Pfam" id="PF00041">
    <property type="entry name" value="fn3"/>
    <property type="match status" value="2"/>
</dbReference>
<gene>
    <name evidence="6" type="primary">DSCAML1</name>
    <name evidence="6" type="ORF">SK128_021786</name>
</gene>
<evidence type="ECO:0000256" key="3">
    <source>
        <dbReference type="ARBA" id="ARBA00023319"/>
    </source>
</evidence>
<evidence type="ECO:0000313" key="7">
    <source>
        <dbReference type="Proteomes" id="UP001381693"/>
    </source>
</evidence>
<dbReference type="InterPro" id="IPR036179">
    <property type="entry name" value="Ig-like_dom_sf"/>
</dbReference>
<dbReference type="GO" id="GO:0007156">
    <property type="term" value="P:homophilic cell adhesion via plasma membrane adhesion molecules"/>
    <property type="evidence" value="ECO:0007669"/>
    <property type="project" value="TreeGrafter"/>
</dbReference>
<dbReference type="EMBL" id="JAXCGZ010004406">
    <property type="protein sequence ID" value="KAK7081827.1"/>
    <property type="molecule type" value="Genomic_DNA"/>
</dbReference>
<keyword evidence="2" id="KW-1015">Disulfide bond</keyword>
<dbReference type="GO" id="GO:0030424">
    <property type="term" value="C:axon"/>
    <property type="evidence" value="ECO:0007669"/>
    <property type="project" value="TreeGrafter"/>
</dbReference>
<evidence type="ECO:0000259" key="5">
    <source>
        <dbReference type="PROSITE" id="PS50853"/>
    </source>
</evidence>